<keyword evidence="1" id="KW-1133">Transmembrane helix</keyword>
<organism evidence="2 3">
    <name type="scientific">Oikopleura dioica</name>
    <name type="common">Tunicate</name>
    <dbReference type="NCBI Taxonomy" id="34765"/>
    <lineage>
        <taxon>Eukaryota</taxon>
        <taxon>Metazoa</taxon>
        <taxon>Chordata</taxon>
        <taxon>Tunicata</taxon>
        <taxon>Appendicularia</taxon>
        <taxon>Copelata</taxon>
        <taxon>Oikopleuridae</taxon>
        <taxon>Oikopleura</taxon>
    </lineage>
</organism>
<evidence type="ECO:0000256" key="1">
    <source>
        <dbReference type="SAM" id="Phobius"/>
    </source>
</evidence>
<dbReference type="PROSITE" id="PS51257">
    <property type="entry name" value="PROKAR_LIPOPROTEIN"/>
    <property type="match status" value="1"/>
</dbReference>
<proteinExistence type="predicted"/>
<dbReference type="Proteomes" id="UP001158576">
    <property type="component" value="Chromosome 1"/>
</dbReference>
<gene>
    <name evidence="2" type="ORF">OKIOD_LOCUS10308</name>
</gene>
<evidence type="ECO:0000313" key="3">
    <source>
        <dbReference type="Proteomes" id="UP001158576"/>
    </source>
</evidence>
<name>A0ABN7SSH7_OIKDI</name>
<protein>
    <submittedName>
        <fullName evidence="2">Oidioi.mRNA.OKI2018_I69.chr1.g1543.t1.cds</fullName>
    </submittedName>
</protein>
<dbReference type="EMBL" id="OU015566">
    <property type="protein sequence ID" value="CAG5104789.1"/>
    <property type="molecule type" value="Genomic_DNA"/>
</dbReference>
<sequence>MVDFRFDGMLVSSMTRKCAAAGSIGSLGCKESDDSDEIGFETKDCKTVCQEDGCNDSRTNEEVLSEYSTGTVKSCRTCSETKVGAYNDLECENEETIDCPAYADTSCFTAAYTREFDGTYSHQLNKGCSSFKSNFEDDPTCFEINHGDDGFYREETCKESCSKDNCNNVITQRPCLDNQICPEIETTTEYATTEVLDTTFAEKTTEQVLSTTESVPTTEPPIPTTASIDINNNNNNNGKNYNINNKNLNDNCFHNYIYSDYNVNNKLYIIFNINFNDNSIFNNFNNIKFNILSTNTKHYITVNIDNNESEHIVPTICVIVGLCVYLFILRDRKDVYEEDFSESPGRKTCSTEVKDTQF</sequence>
<feature type="transmembrane region" description="Helical" evidence="1">
    <location>
        <begin position="311"/>
        <end position="329"/>
    </location>
</feature>
<keyword evidence="1" id="KW-0472">Membrane</keyword>
<keyword evidence="3" id="KW-1185">Reference proteome</keyword>
<reference evidence="2 3" key="1">
    <citation type="submission" date="2021-04" db="EMBL/GenBank/DDBJ databases">
        <authorList>
            <person name="Bliznina A."/>
        </authorList>
    </citation>
    <scope>NUCLEOTIDE SEQUENCE [LARGE SCALE GENOMIC DNA]</scope>
</reference>
<accession>A0ABN7SSH7</accession>
<keyword evidence="1" id="KW-0812">Transmembrane</keyword>
<evidence type="ECO:0000313" key="2">
    <source>
        <dbReference type="EMBL" id="CAG5104789.1"/>
    </source>
</evidence>